<feature type="compositionally biased region" description="Low complexity" evidence="1">
    <location>
        <begin position="740"/>
        <end position="749"/>
    </location>
</feature>
<feature type="region of interest" description="Disordered" evidence="1">
    <location>
        <begin position="493"/>
        <end position="577"/>
    </location>
</feature>
<feature type="region of interest" description="Disordered" evidence="1">
    <location>
        <begin position="145"/>
        <end position="458"/>
    </location>
</feature>
<dbReference type="KEGG" id="tasa:A1Q1_00182"/>
<feature type="compositionally biased region" description="Polar residues" evidence="1">
    <location>
        <begin position="1"/>
        <end position="14"/>
    </location>
</feature>
<dbReference type="Proteomes" id="UP000002748">
    <property type="component" value="Unassembled WGS sequence"/>
</dbReference>
<dbReference type="PANTHER" id="PTHR28014:SF1">
    <property type="entry name" value="NEGATIVE REGULATOR OF RAS-CAMP PATHWAY"/>
    <property type="match status" value="1"/>
</dbReference>
<feature type="region of interest" description="Disordered" evidence="1">
    <location>
        <begin position="782"/>
        <end position="881"/>
    </location>
</feature>
<dbReference type="RefSeq" id="XP_014181985.1">
    <property type="nucleotide sequence ID" value="XM_014326510.1"/>
</dbReference>
<feature type="domain" description="Nitrogen regulatory protein areA GATA-like" evidence="2">
    <location>
        <begin position="65"/>
        <end position="92"/>
    </location>
</feature>
<dbReference type="GO" id="GO:0005737">
    <property type="term" value="C:cytoplasm"/>
    <property type="evidence" value="ECO:0007669"/>
    <property type="project" value="TreeGrafter"/>
</dbReference>
<feature type="compositionally biased region" description="Polar residues" evidence="1">
    <location>
        <begin position="195"/>
        <end position="204"/>
    </location>
</feature>
<dbReference type="HOGENOM" id="CLU_331204_0_0_1"/>
<feature type="compositionally biased region" description="Polar residues" evidence="1">
    <location>
        <begin position="511"/>
        <end position="521"/>
    </location>
</feature>
<feature type="compositionally biased region" description="Polar residues" evidence="1">
    <location>
        <begin position="840"/>
        <end position="851"/>
    </location>
</feature>
<feature type="compositionally biased region" description="Acidic residues" evidence="1">
    <location>
        <begin position="564"/>
        <end position="577"/>
    </location>
</feature>
<comment type="caution">
    <text evidence="3">The sequence shown here is derived from an EMBL/GenBank/DDBJ whole genome shotgun (WGS) entry which is preliminary data.</text>
</comment>
<feature type="compositionally biased region" description="Polar residues" evidence="1">
    <location>
        <begin position="240"/>
        <end position="252"/>
    </location>
</feature>
<feature type="region of interest" description="Disordered" evidence="1">
    <location>
        <begin position="594"/>
        <end position="634"/>
    </location>
</feature>
<feature type="compositionally biased region" description="Polar residues" evidence="1">
    <location>
        <begin position="669"/>
        <end position="682"/>
    </location>
</feature>
<dbReference type="AlphaFoldDB" id="J6F0P7"/>
<feature type="compositionally biased region" description="Basic and acidic residues" evidence="1">
    <location>
        <begin position="112"/>
        <end position="126"/>
    </location>
</feature>
<dbReference type="OrthoDB" id="515401at2759"/>
<dbReference type="Pfam" id="PF08550">
    <property type="entry name" value="GATA_AreA"/>
    <property type="match status" value="1"/>
</dbReference>
<feature type="compositionally biased region" description="Polar residues" evidence="1">
    <location>
        <begin position="750"/>
        <end position="760"/>
    </location>
</feature>
<feature type="region of interest" description="Disordered" evidence="1">
    <location>
        <begin position="83"/>
        <end position="126"/>
    </location>
</feature>
<feature type="compositionally biased region" description="Basic and acidic residues" evidence="1">
    <location>
        <begin position="553"/>
        <end position="562"/>
    </location>
</feature>
<dbReference type="InterPro" id="IPR053043">
    <property type="entry name" value="Ras-cAMP_regulatory"/>
</dbReference>
<protein>
    <recommendedName>
        <fullName evidence="2">Nitrogen regulatory protein areA GATA-like domain-containing protein</fullName>
    </recommendedName>
</protein>
<dbReference type="VEuPathDB" id="FungiDB:A1Q1_00182"/>
<evidence type="ECO:0000313" key="3">
    <source>
        <dbReference type="EMBL" id="EJT50484.1"/>
    </source>
</evidence>
<dbReference type="PANTHER" id="PTHR28014">
    <property type="entry name" value="NEGATIVE REGULATOR OF RAS-CAMP PATHWAY"/>
    <property type="match status" value="1"/>
</dbReference>
<dbReference type="GO" id="GO:0031930">
    <property type="term" value="P:mitochondria-nucleus signaling pathway"/>
    <property type="evidence" value="ECO:0007669"/>
    <property type="project" value="TreeGrafter"/>
</dbReference>
<feature type="compositionally biased region" description="Basic and acidic residues" evidence="1">
    <location>
        <begin position="442"/>
        <end position="458"/>
    </location>
</feature>
<organism evidence="3 4">
    <name type="scientific">Trichosporon asahii var. asahii (strain ATCC 90039 / CBS 2479 / JCM 2466 / KCTC 7840 / NBRC 103889/ NCYC 2677 / UAMH 7654)</name>
    <name type="common">Yeast</name>
    <dbReference type="NCBI Taxonomy" id="1186058"/>
    <lineage>
        <taxon>Eukaryota</taxon>
        <taxon>Fungi</taxon>
        <taxon>Dikarya</taxon>
        <taxon>Basidiomycota</taxon>
        <taxon>Agaricomycotina</taxon>
        <taxon>Tremellomycetes</taxon>
        <taxon>Trichosporonales</taxon>
        <taxon>Trichosporonaceae</taxon>
        <taxon>Trichosporon</taxon>
    </lineage>
</organism>
<reference evidence="3 4" key="1">
    <citation type="journal article" date="2012" name="Eukaryot. Cell">
        <title>Draft genome sequence of CBS 2479, the standard type strain of Trichosporon asahii.</title>
        <authorList>
            <person name="Yang R.Y."/>
            <person name="Li H.T."/>
            <person name="Zhu H."/>
            <person name="Zhou G.P."/>
            <person name="Wang M."/>
            <person name="Wang L."/>
        </authorList>
    </citation>
    <scope>NUCLEOTIDE SEQUENCE [LARGE SCALE GENOMIC DNA]</scope>
    <source>
        <strain evidence="4">ATCC 90039 / CBS 2479 / JCM 2466 / KCTC 7840 / NCYC 2677 / UAMH 7654</strain>
    </source>
</reference>
<feature type="region of interest" description="Disordered" evidence="1">
    <location>
        <begin position="1"/>
        <end position="61"/>
    </location>
</feature>
<feature type="compositionally biased region" description="Acidic residues" evidence="1">
    <location>
        <begin position="375"/>
        <end position="406"/>
    </location>
</feature>
<name>J6F0P7_TRIAS</name>
<feature type="compositionally biased region" description="Low complexity" evidence="1">
    <location>
        <begin position="149"/>
        <end position="166"/>
    </location>
</feature>
<evidence type="ECO:0000313" key="4">
    <source>
        <dbReference type="Proteomes" id="UP000002748"/>
    </source>
</evidence>
<feature type="region of interest" description="Disordered" evidence="1">
    <location>
        <begin position="650"/>
        <end position="764"/>
    </location>
</feature>
<dbReference type="GO" id="GO:0006808">
    <property type="term" value="P:regulation of nitrogen utilization"/>
    <property type="evidence" value="ECO:0007669"/>
    <property type="project" value="TreeGrafter"/>
</dbReference>
<gene>
    <name evidence="3" type="ORF">A1Q1_00182</name>
</gene>
<feature type="compositionally biased region" description="Basic and acidic residues" evidence="1">
    <location>
        <begin position="852"/>
        <end position="881"/>
    </location>
</feature>
<accession>J6F0P7</accession>
<dbReference type="GeneID" id="25983696"/>
<dbReference type="GO" id="GO:0000122">
    <property type="term" value="P:negative regulation of transcription by RNA polymerase II"/>
    <property type="evidence" value="ECO:0007669"/>
    <property type="project" value="TreeGrafter"/>
</dbReference>
<feature type="compositionally biased region" description="Basic residues" evidence="1">
    <location>
        <begin position="89"/>
        <end position="99"/>
    </location>
</feature>
<dbReference type="EMBL" id="ALBS01000102">
    <property type="protein sequence ID" value="EJT50484.1"/>
    <property type="molecule type" value="Genomic_DNA"/>
</dbReference>
<evidence type="ECO:0000256" key="1">
    <source>
        <dbReference type="SAM" id="MobiDB-lite"/>
    </source>
</evidence>
<proteinExistence type="predicted"/>
<feature type="compositionally biased region" description="Basic and acidic residues" evidence="1">
    <location>
        <begin position="709"/>
        <end position="722"/>
    </location>
</feature>
<feature type="compositionally biased region" description="Low complexity" evidence="1">
    <location>
        <begin position="15"/>
        <end position="41"/>
    </location>
</feature>
<feature type="compositionally biased region" description="Polar residues" evidence="1">
    <location>
        <begin position="697"/>
        <end position="706"/>
    </location>
</feature>
<sequence length="881" mass="94591">MSHATTADETPASQPSTGEPTDPDPSTSSRSPSRASSRTQSKNTPLLTLAPTGRQTPQDEDIPAIWNVISRAQDVVKDAERLENLTWRHWGRPQRRRRSSSIDTASSASVHTPHEPGPIRDKSAERRSFAGTLKLLVEDDSSFKDWVGSAKSQQQQSSNSLSPSRSIADSHGTSDSQRTPHPHQFGLALPPETPTAGSLQSQHSPHAVGALTPVPDLEIRLVEPTPVPSRVGSLGGVASDRTTATRPATQPQVAEVEEEDAARAADGQKQPRTRKGKGGGFFIQSSPGKASESESPKSQPSPVVAPVTSTKAPPGGTAGPSRPTPPSGESESSNAIVMNKKKDPRRAISMATMHGRFQGEKRRAAQAIAARNAEDDSTTAAEDDNDDEWEDDDDEDDDDGWEDETPSDPKPVQAQPMVRQTSRGLQLPPIQLPVSAATKKQRQAEKARLEAEREAQRQREMFAKQQIFGHPQGGEGLLTRQFKTGKSMVDLTKAGEEPSAPPGLRRAPTHANFSTMGQSPTAGPPNLMRSKSTAAMPVQTGVSVTSRRSHNSGHSDEKRGPEGVEMESSDESDEDDYLASTAVERKLNQLAAKRAAKDSGANSVPIVPNGSASGQALDENGVVRPLSPTTRRRTIIMREMSESLRRNIILEREKSSGGVGPHTRPPPSTHMSRLPTSNSAVNLAQYRDGRHGPPLSRHNSNFQLSTGGEELRGPELERHNSHPDLIQTRGHYEYPRNPASSSGGSRSTSPLQPTASISPETSRKRANVLGGGFLRPLTRATDEASSHALGRTQSSLSINGSHGGHGSGSGSERAGPGVHGTQQRSVTLNGPPGRRGSDRSIASATAMVRSSTEGDQKEMERARVRRELARRDDTSYRSHGW</sequence>
<evidence type="ECO:0000259" key="2">
    <source>
        <dbReference type="Pfam" id="PF08550"/>
    </source>
</evidence>
<dbReference type="InterPro" id="IPR013860">
    <property type="entry name" value="AreA_GATA"/>
</dbReference>
<feature type="compositionally biased region" description="Polar residues" evidence="1">
    <location>
        <begin position="327"/>
        <end position="336"/>
    </location>
</feature>